<comment type="caution">
    <text evidence="2">The sequence shown here is derived from an EMBL/GenBank/DDBJ whole genome shotgun (WGS) entry which is preliminary data.</text>
</comment>
<feature type="region of interest" description="Disordered" evidence="1">
    <location>
        <begin position="1"/>
        <end position="55"/>
    </location>
</feature>
<proteinExistence type="predicted"/>
<evidence type="ECO:0000313" key="3">
    <source>
        <dbReference type="Proteomes" id="UP001210380"/>
    </source>
</evidence>
<gene>
    <name evidence="2" type="ORF">OU415_08930</name>
</gene>
<dbReference type="EMBL" id="JAQGLA010000009">
    <property type="protein sequence ID" value="MDA3625559.1"/>
    <property type="molecule type" value="Genomic_DNA"/>
</dbReference>
<accession>A0ABT4UV08</accession>
<name>A0ABT4UV08_9PSEU</name>
<reference evidence="2 3" key="1">
    <citation type="submission" date="2022-11" db="EMBL/GenBank/DDBJ databases">
        <title>Draft genome sequence of Saccharopolyspora sp. WRP15-2 isolated from rhizosphere soils of wild rice in Thailand.</title>
        <authorList>
            <person name="Duangmal K."/>
            <person name="Kammanee S."/>
            <person name="Muangham S."/>
        </authorList>
    </citation>
    <scope>NUCLEOTIDE SEQUENCE [LARGE SCALE GENOMIC DNA]</scope>
    <source>
        <strain evidence="2 3">WRP15-2</strain>
    </source>
</reference>
<dbReference type="RefSeq" id="WP_270948135.1">
    <property type="nucleotide sequence ID" value="NZ_JAQGLA010000009.1"/>
</dbReference>
<evidence type="ECO:0000313" key="2">
    <source>
        <dbReference type="EMBL" id="MDA3625559.1"/>
    </source>
</evidence>
<feature type="region of interest" description="Disordered" evidence="1">
    <location>
        <begin position="76"/>
        <end position="106"/>
    </location>
</feature>
<feature type="compositionally biased region" description="Low complexity" evidence="1">
    <location>
        <begin position="86"/>
        <end position="99"/>
    </location>
</feature>
<protein>
    <submittedName>
        <fullName evidence="2">Uncharacterized protein</fullName>
    </submittedName>
</protein>
<sequence length="171" mass="18063">MARTRGGGKAAGKAAAGILSPATAKLRRSKRLRSAAAGGPKPAPKPGPKSGPVDIKVPKWATQAEKAQFREYVKGANEANRKGLLSKSGRVASGSSGARKAAEREARAERLRAKKAGKPYQGVAAHIPDATWLGHGKPYAWGDHTSRVNSSIAGQQNRYPIGYKPSTFRLK</sequence>
<dbReference type="Proteomes" id="UP001210380">
    <property type="component" value="Unassembled WGS sequence"/>
</dbReference>
<keyword evidence="3" id="KW-1185">Reference proteome</keyword>
<evidence type="ECO:0000256" key="1">
    <source>
        <dbReference type="SAM" id="MobiDB-lite"/>
    </source>
</evidence>
<feature type="compositionally biased region" description="Gly residues" evidence="1">
    <location>
        <begin position="1"/>
        <end position="10"/>
    </location>
</feature>
<organism evidence="2 3">
    <name type="scientific">Saccharopolyspora oryzae</name>
    <dbReference type="NCBI Taxonomy" id="2997343"/>
    <lineage>
        <taxon>Bacteria</taxon>
        <taxon>Bacillati</taxon>
        <taxon>Actinomycetota</taxon>
        <taxon>Actinomycetes</taxon>
        <taxon>Pseudonocardiales</taxon>
        <taxon>Pseudonocardiaceae</taxon>
        <taxon>Saccharopolyspora</taxon>
    </lineage>
</organism>